<dbReference type="InterPro" id="IPR050834">
    <property type="entry name" value="Glycosyltransf_2"/>
</dbReference>
<dbReference type="InterPro" id="IPR001173">
    <property type="entry name" value="Glyco_trans_2-like"/>
</dbReference>
<accession>A0ABY8IPJ6</accession>
<dbReference type="InterPro" id="IPR029044">
    <property type="entry name" value="Nucleotide-diphossugar_trans"/>
</dbReference>
<evidence type="ECO:0000256" key="1">
    <source>
        <dbReference type="ARBA" id="ARBA00006739"/>
    </source>
</evidence>
<dbReference type="SUPFAM" id="SSF53448">
    <property type="entry name" value="Nucleotide-diphospho-sugar transferases"/>
    <property type="match status" value="1"/>
</dbReference>
<keyword evidence="5" id="KW-0614">Plasmid</keyword>
<dbReference type="PANTHER" id="PTHR43685:SF5">
    <property type="entry name" value="GLYCOSYLTRANSFERASE EPSE-RELATED"/>
    <property type="match status" value="1"/>
</dbReference>
<evidence type="ECO:0000313" key="5">
    <source>
        <dbReference type="EMBL" id="WFS25226.1"/>
    </source>
</evidence>
<dbReference type="PANTHER" id="PTHR43685">
    <property type="entry name" value="GLYCOSYLTRANSFERASE"/>
    <property type="match status" value="1"/>
</dbReference>
<proteinExistence type="inferred from homology"/>
<evidence type="ECO:0000313" key="6">
    <source>
        <dbReference type="Proteomes" id="UP000318939"/>
    </source>
</evidence>
<organism evidence="5 6">
    <name type="scientific">Rhizobium rhododendri</name>
    <dbReference type="NCBI Taxonomy" id="2506430"/>
    <lineage>
        <taxon>Bacteria</taxon>
        <taxon>Pseudomonadati</taxon>
        <taxon>Pseudomonadota</taxon>
        <taxon>Alphaproteobacteria</taxon>
        <taxon>Hyphomicrobiales</taxon>
        <taxon>Rhizobiaceae</taxon>
        <taxon>Rhizobium/Agrobacterium group</taxon>
        <taxon>Rhizobium</taxon>
    </lineage>
</organism>
<comment type="similarity">
    <text evidence="1">Belongs to the glycosyltransferase 2 family.</text>
</comment>
<keyword evidence="2 5" id="KW-0328">Glycosyltransferase</keyword>
<dbReference type="Proteomes" id="UP000318939">
    <property type="component" value="Plasmid unnamed1"/>
</dbReference>
<geneLocation type="plasmid" evidence="5 6">
    <name>unnamed1</name>
</geneLocation>
<reference evidence="5 6" key="1">
    <citation type="journal article" date="2019" name="Phytopathology">
        <title>A Novel Group of Rhizobium tumorigenes-Like Agrobacteria Associated with Crown Gall Disease of Rhododendron and Blueberry.</title>
        <authorList>
            <person name="Kuzmanovic N."/>
            <person name="Behrens P."/>
            <person name="Idczak E."/>
            <person name="Wagner S."/>
            <person name="Gotz M."/>
            <person name="Sproer C."/>
            <person name="Bunk B."/>
            <person name="Overmann J."/>
            <person name="Smalla K."/>
        </authorList>
    </citation>
    <scope>NUCLEOTIDE SEQUENCE [LARGE SCALE GENOMIC DNA]</scope>
    <source>
        <strain evidence="6">rho-6.2</strain>
    </source>
</reference>
<dbReference type="Gene3D" id="3.90.550.10">
    <property type="entry name" value="Spore Coat Polysaccharide Biosynthesis Protein SpsA, Chain A"/>
    <property type="match status" value="1"/>
</dbReference>
<reference evidence="5 6" key="2">
    <citation type="journal article" date="2023" name="MicrobiologyOpen">
        <title>Genomics of the tumorigenes clade of the family Rhizobiaceae and description of Rhizobium rhododendri sp. nov.</title>
        <authorList>
            <person name="Kuzmanovic N."/>
            <person name="diCenzo G.C."/>
            <person name="Bunk B."/>
            <person name="Sproeer C."/>
            <person name="Fruehling A."/>
            <person name="Neumann-Schaal M."/>
            <person name="Overmann J."/>
            <person name="Smalla K."/>
        </authorList>
    </citation>
    <scope>NUCLEOTIDE SEQUENCE [LARGE SCALE GENOMIC DNA]</scope>
    <source>
        <strain evidence="6">rho-6.2</strain>
        <plasmid evidence="5 6">unnamed1</plasmid>
    </source>
</reference>
<evidence type="ECO:0000256" key="2">
    <source>
        <dbReference type="ARBA" id="ARBA00022676"/>
    </source>
</evidence>
<protein>
    <submittedName>
        <fullName evidence="5">Glycosyltransferase</fullName>
        <ecNumber evidence="5">2.4.-.-</ecNumber>
    </submittedName>
</protein>
<sequence length="356" mass="39884">MARIDVLLPVRNGEEFLEESILSIVNQTFQDWKLWILDHGSVDSSLKIAERFAERDRRIHIRSIPEANSLADLLNRGLDQSDADLIMRHDADDIAVPARMNISLSGLAHYECAVIGGQSKVIDNVGRHIGHLRVPTGKNAVSARVYFANPMSHPTIMMSREKLQLIGARYGVDFLGTERSGIAGYENLVEDYFMFGQLAVVGECANVPNTLISYRQHPASVGATKFKEQITSAVNVSRQLMRAFCFINNVQYIDPAPFSTHGERLPQLAGSWDLESDVGRLGTLLRSKLGKSAEVEREIAYRNSLATLTLRGLLVKQMHFAFIHGLTLVELRTLREKLFRNRAKGNYIQLSPEKVN</sequence>
<dbReference type="RefSeq" id="WP_161991045.1">
    <property type="nucleotide sequence ID" value="NZ_CP117268.1"/>
</dbReference>
<evidence type="ECO:0000256" key="3">
    <source>
        <dbReference type="ARBA" id="ARBA00022679"/>
    </source>
</evidence>
<dbReference type="Pfam" id="PF00535">
    <property type="entry name" value="Glycos_transf_2"/>
    <property type="match status" value="1"/>
</dbReference>
<name>A0ABY8IPJ6_9HYPH</name>
<keyword evidence="6" id="KW-1185">Reference proteome</keyword>
<evidence type="ECO:0000259" key="4">
    <source>
        <dbReference type="Pfam" id="PF00535"/>
    </source>
</evidence>
<dbReference type="EC" id="2.4.-.-" evidence="5"/>
<feature type="domain" description="Glycosyltransferase 2-like" evidence="4">
    <location>
        <begin position="6"/>
        <end position="134"/>
    </location>
</feature>
<keyword evidence="3 5" id="KW-0808">Transferase</keyword>
<dbReference type="EMBL" id="CP117268">
    <property type="protein sequence ID" value="WFS25226.1"/>
    <property type="molecule type" value="Genomic_DNA"/>
</dbReference>
<dbReference type="GO" id="GO:0016757">
    <property type="term" value="F:glycosyltransferase activity"/>
    <property type="evidence" value="ECO:0007669"/>
    <property type="project" value="UniProtKB-KW"/>
</dbReference>
<gene>
    <name evidence="5" type="ORF">PR018_23555</name>
</gene>